<dbReference type="Pfam" id="PF04564">
    <property type="entry name" value="U-box"/>
    <property type="match status" value="1"/>
</dbReference>
<dbReference type="Gene3D" id="1.25.10.10">
    <property type="entry name" value="Leucine-rich Repeat Variant"/>
    <property type="match status" value="1"/>
</dbReference>
<gene>
    <name evidence="9" type="ORF">Taro_041673</name>
</gene>
<dbReference type="Pfam" id="PF25368">
    <property type="entry name" value="PUB10_N"/>
    <property type="match status" value="1"/>
</dbReference>
<keyword evidence="4" id="KW-0808">Transferase</keyword>
<dbReference type="FunFam" id="3.30.40.10:FF:000442">
    <property type="entry name" value="RING-type E3 ubiquitin transferase"/>
    <property type="match status" value="1"/>
</dbReference>
<dbReference type="UniPathway" id="UPA00143"/>
<name>A0A843WWI2_COLES</name>
<proteinExistence type="predicted"/>
<evidence type="ECO:0000313" key="10">
    <source>
        <dbReference type="Proteomes" id="UP000652761"/>
    </source>
</evidence>
<dbReference type="GO" id="GO:0016567">
    <property type="term" value="P:protein ubiquitination"/>
    <property type="evidence" value="ECO:0007669"/>
    <property type="project" value="UniProtKB-UniPathway"/>
</dbReference>
<dbReference type="Gene3D" id="3.30.40.10">
    <property type="entry name" value="Zinc/RING finger domain, C3HC4 (zinc finger)"/>
    <property type="match status" value="1"/>
</dbReference>
<dbReference type="InterPro" id="IPR045210">
    <property type="entry name" value="RING-Ubox_PUB"/>
</dbReference>
<dbReference type="PANTHER" id="PTHR23315">
    <property type="entry name" value="U BOX DOMAIN-CONTAINING"/>
    <property type="match status" value="1"/>
</dbReference>
<evidence type="ECO:0000256" key="5">
    <source>
        <dbReference type="ARBA" id="ARBA00022737"/>
    </source>
</evidence>
<accession>A0A843WWI2</accession>
<dbReference type="InterPro" id="IPR011989">
    <property type="entry name" value="ARM-like"/>
</dbReference>
<organism evidence="9 10">
    <name type="scientific">Colocasia esculenta</name>
    <name type="common">Wild taro</name>
    <name type="synonym">Arum esculentum</name>
    <dbReference type="NCBI Taxonomy" id="4460"/>
    <lineage>
        <taxon>Eukaryota</taxon>
        <taxon>Viridiplantae</taxon>
        <taxon>Streptophyta</taxon>
        <taxon>Embryophyta</taxon>
        <taxon>Tracheophyta</taxon>
        <taxon>Spermatophyta</taxon>
        <taxon>Magnoliopsida</taxon>
        <taxon>Liliopsida</taxon>
        <taxon>Araceae</taxon>
        <taxon>Aroideae</taxon>
        <taxon>Colocasieae</taxon>
        <taxon>Colocasia</taxon>
    </lineage>
</organism>
<keyword evidence="10" id="KW-1185">Reference proteome</keyword>
<dbReference type="SUPFAM" id="SSF48371">
    <property type="entry name" value="ARM repeat"/>
    <property type="match status" value="1"/>
</dbReference>
<dbReference type="OrthoDB" id="10064100at2759"/>
<reference evidence="9" key="1">
    <citation type="submission" date="2017-07" db="EMBL/GenBank/DDBJ databases">
        <title>Taro Niue Genome Assembly and Annotation.</title>
        <authorList>
            <person name="Atibalentja N."/>
            <person name="Keating K."/>
            <person name="Fields C.J."/>
        </authorList>
    </citation>
    <scope>NUCLEOTIDE SEQUENCE</scope>
    <source>
        <strain evidence="9">Niue_2</strain>
        <tissue evidence="9">Leaf</tissue>
    </source>
</reference>
<comment type="caution">
    <text evidence="9">The sequence shown here is derived from an EMBL/GenBank/DDBJ whole genome shotgun (WGS) entry which is preliminary data.</text>
</comment>
<evidence type="ECO:0000256" key="2">
    <source>
        <dbReference type="ARBA" id="ARBA00004906"/>
    </source>
</evidence>
<protein>
    <recommendedName>
        <fullName evidence="3">RING-type E3 ubiquitin transferase</fullName>
        <ecNumber evidence="3">2.3.2.27</ecNumber>
    </recommendedName>
</protein>
<evidence type="ECO:0000313" key="9">
    <source>
        <dbReference type="EMBL" id="MQM08815.1"/>
    </source>
</evidence>
<evidence type="ECO:0000256" key="1">
    <source>
        <dbReference type="ARBA" id="ARBA00000900"/>
    </source>
</evidence>
<dbReference type="InterPro" id="IPR000225">
    <property type="entry name" value="Armadillo"/>
</dbReference>
<dbReference type="AlphaFoldDB" id="A0A843WWI2"/>
<dbReference type="EC" id="2.3.2.27" evidence="3"/>
<dbReference type="CDD" id="cd16664">
    <property type="entry name" value="RING-Ubox_PUB"/>
    <property type="match status" value="1"/>
</dbReference>
<comment type="catalytic activity">
    <reaction evidence="1">
        <text>S-ubiquitinyl-[E2 ubiquitin-conjugating enzyme]-L-cysteine + [acceptor protein]-L-lysine = [E2 ubiquitin-conjugating enzyme]-L-cysteine + N(6)-ubiquitinyl-[acceptor protein]-L-lysine.</text>
        <dbReference type="EC" id="2.3.2.27"/>
    </reaction>
</comment>
<dbReference type="GO" id="GO:0061630">
    <property type="term" value="F:ubiquitin protein ligase activity"/>
    <property type="evidence" value="ECO:0007669"/>
    <property type="project" value="UniProtKB-EC"/>
</dbReference>
<keyword evidence="6" id="KW-0833">Ubl conjugation pathway</keyword>
<dbReference type="InterPro" id="IPR057623">
    <property type="entry name" value="PUB12-19-like_N"/>
</dbReference>
<evidence type="ECO:0000256" key="6">
    <source>
        <dbReference type="ARBA" id="ARBA00022786"/>
    </source>
</evidence>
<evidence type="ECO:0000256" key="3">
    <source>
        <dbReference type="ARBA" id="ARBA00012483"/>
    </source>
</evidence>
<feature type="repeat" description="ARM" evidence="7">
    <location>
        <begin position="425"/>
        <end position="467"/>
    </location>
</feature>
<dbReference type="Proteomes" id="UP000652761">
    <property type="component" value="Unassembled WGS sequence"/>
</dbReference>
<dbReference type="EMBL" id="NMUH01004212">
    <property type="protein sequence ID" value="MQM08815.1"/>
    <property type="molecule type" value="Genomic_DNA"/>
</dbReference>
<dbReference type="PANTHER" id="PTHR23315:SF224">
    <property type="entry name" value="U-BOX DOMAIN-CONTAINING PROTEIN 1"/>
    <property type="match status" value="1"/>
</dbReference>
<dbReference type="InterPro" id="IPR058678">
    <property type="entry name" value="ARM_PUB"/>
</dbReference>
<dbReference type="InterPro" id="IPR003613">
    <property type="entry name" value="Ubox_domain"/>
</dbReference>
<feature type="domain" description="U-box" evidence="8">
    <location>
        <begin position="278"/>
        <end position="352"/>
    </location>
</feature>
<comment type="pathway">
    <text evidence="2">Protein modification; protein ubiquitination.</text>
</comment>
<evidence type="ECO:0000256" key="4">
    <source>
        <dbReference type="ARBA" id="ARBA00022679"/>
    </source>
</evidence>
<sequence>MFSGLLPAASLLESLIHASDEVASMGKHPFLQARNVSCAMRRIELVSFLFEELREKEAPLSPSSVLCLTELLSAIRRTRALVEECAAGSALWGLLQTEAVSQSFHGVAKVMGRALDALPLGSLGVSTDVREQVELLRRQAGRAGVFVDPQERWLREELVRAVLQGNSSGGGNHSRGFVDCKVREIAWRVGLRSSSGCDEEIGKLQAEMCRQAGTGGLVSVCNIKTLISMVSYWKSLAFTRGDGGREEQQIGSSCLLPSPPSSRNTTSISTITTSTSSFIPDEFMCPITLEVMTDPVIVASGHTYERSAIAGWINSGHHTCPKNGRRLVHLALIPNYALRSLIYHWCQENNTSPAGIPSPSSAPRVVAVDYISAVKDSADAVKMTAEFLVGKLATGSPETQRQAAYELRLLAKSGMEPRRIIAEAGAIPFLVTLLGSSDPRTQENAVTALLNLSIFSNNKRLILSAGAVDGVVKVLRTGASMEARENAAATLFSLSMMMDECKAAIGSLPGAIHGLLGLLREGTAAGKRDAAMALYILALCGGNRAKVVAAGAVPLLVELLMDDKAGVTDDALALLAVLSRSGEALEELAESEVVLPMLVELLRLGTPRGKENAVCVLLGLCRSREEEMGRRLLRNPQSVTSLQGLVSSDGSPRARRKAETLLRMLSRYQ</sequence>
<evidence type="ECO:0000259" key="8">
    <source>
        <dbReference type="PROSITE" id="PS51698"/>
    </source>
</evidence>
<dbReference type="SMR" id="A0A843WWI2"/>
<dbReference type="InterPro" id="IPR016024">
    <property type="entry name" value="ARM-type_fold"/>
</dbReference>
<dbReference type="SMART" id="SM00504">
    <property type="entry name" value="Ubox"/>
    <property type="match status" value="1"/>
</dbReference>
<dbReference type="InterPro" id="IPR013083">
    <property type="entry name" value="Znf_RING/FYVE/PHD"/>
</dbReference>
<dbReference type="PROSITE" id="PS50176">
    <property type="entry name" value="ARM_REPEAT"/>
    <property type="match status" value="1"/>
</dbReference>
<dbReference type="PROSITE" id="PS51698">
    <property type="entry name" value="U_BOX"/>
    <property type="match status" value="1"/>
</dbReference>
<evidence type="ECO:0000256" key="7">
    <source>
        <dbReference type="PROSITE-ProRule" id="PRU00259"/>
    </source>
</evidence>
<dbReference type="SMART" id="SM00185">
    <property type="entry name" value="ARM"/>
    <property type="match status" value="5"/>
</dbReference>
<dbReference type="Pfam" id="PF25598">
    <property type="entry name" value="ARM_PUB"/>
    <property type="match status" value="1"/>
</dbReference>
<keyword evidence="5" id="KW-0677">Repeat</keyword>
<dbReference type="SUPFAM" id="SSF57850">
    <property type="entry name" value="RING/U-box"/>
    <property type="match status" value="1"/>
</dbReference>